<sequence>MSRQNAIKFKFVQNVNNPKSIHGIFPYRGKISPIDAINILIQLPKKGVLLDPFCGSGTIIYEAKKLGHCVIGVDSNPIAIQISKGKFCEFDINESIQKIRLIIKKIEKMNRYFSLPDKVKKYFHEKTGSEIMNLKEYYDEFNDYEKAVFLGTICLAARGCNHYKWSSTQIGQISNDKKYINFYEKFLTKLRKHYYPVNSIGSQIILSDSRQLTNYLREKSVDYVYTSPPYFDALDYTSNYTRLVHLIFNNDVEDIRKKLIQRYDSYAEDMKKCFDEIVKVTKDDAIIIFVVGDKKRGNEIINGGDYFSNLFDRKPTYIAQREYTNTPSKIWDKINKTHRKEQIIVWDKSTW</sequence>
<organism evidence="4 5">
    <name type="scientific">Candidatus Saccharicenans subterraneus</name>
    <dbReference type="NCBI Taxonomy" id="2508984"/>
    <lineage>
        <taxon>Bacteria</taxon>
        <taxon>Candidatus Aminicenantota</taxon>
        <taxon>Candidatus Aminicenantia</taxon>
        <taxon>Candidatus Aminicenantales</taxon>
        <taxon>Candidatus Saccharicenantaceae</taxon>
        <taxon>Candidatus Saccharicenans</taxon>
    </lineage>
</organism>
<keyword evidence="3" id="KW-0949">S-adenosyl-L-methionine</keyword>
<evidence type="ECO:0000313" key="5">
    <source>
        <dbReference type="Proteomes" id="UP000257323"/>
    </source>
</evidence>
<dbReference type="EMBL" id="QUAH01000003">
    <property type="protein sequence ID" value="RFT16368.1"/>
    <property type="molecule type" value="Genomic_DNA"/>
</dbReference>
<dbReference type="GO" id="GO:0009007">
    <property type="term" value="F:site-specific DNA-methyltransferase (adenine-specific) activity"/>
    <property type="evidence" value="ECO:0007669"/>
    <property type="project" value="UniProtKB-EC"/>
</dbReference>
<dbReference type="InterPro" id="IPR029063">
    <property type="entry name" value="SAM-dependent_MTases_sf"/>
</dbReference>
<evidence type="ECO:0000256" key="3">
    <source>
        <dbReference type="ARBA" id="ARBA00022691"/>
    </source>
</evidence>
<keyword evidence="1 4" id="KW-0489">Methyltransferase</keyword>
<evidence type="ECO:0000256" key="2">
    <source>
        <dbReference type="ARBA" id="ARBA00022679"/>
    </source>
</evidence>
<keyword evidence="2" id="KW-0808">Transferase</keyword>
<dbReference type="AlphaFoldDB" id="A0A3E2BNS9"/>
<reference evidence="4 5" key="1">
    <citation type="submission" date="2018-08" db="EMBL/GenBank/DDBJ databases">
        <title>Genome analysis of the thermophilic bacterium of the candidate phylum Aminicenantes from deep subsurface aquifer revealed its physiology and ecological role.</title>
        <authorList>
            <person name="Kadnikov V.V."/>
            <person name="Mardanov A.V."/>
            <person name="Beletsky A.V."/>
            <person name="Karnachuk O.V."/>
            <person name="Ravin N.V."/>
        </authorList>
    </citation>
    <scope>NUCLEOTIDE SEQUENCE [LARGE SCALE GENOMIC DNA]</scope>
    <source>
        <strain evidence="4">BY38</strain>
    </source>
</reference>
<protein>
    <submittedName>
        <fullName evidence="4">Modification methylase</fullName>
    </submittedName>
</protein>
<comment type="caution">
    <text evidence="4">The sequence shown here is derived from an EMBL/GenBank/DDBJ whole genome shotgun (WGS) entry which is preliminary data.</text>
</comment>
<dbReference type="CDD" id="cd02440">
    <property type="entry name" value="AdoMet_MTases"/>
    <property type="match status" value="1"/>
</dbReference>
<proteinExistence type="predicted"/>
<accession>A0A3E2BNS9</accession>
<name>A0A3E2BNS9_9BACT</name>
<dbReference type="Pfam" id="PF02086">
    <property type="entry name" value="MethyltransfD12"/>
    <property type="match status" value="1"/>
</dbReference>
<dbReference type="Proteomes" id="UP000257323">
    <property type="component" value="Unassembled WGS sequence"/>
</dbReference>
<gene>
    <name evidence="4" type="ORF">OP8BY_1546</name>
</gene>
<dbReference type="GO" id="GO:0009307">
    <property type="term" value="P:DNA restriction-modification system"/>
    <property type="evidence" value="ECO:0007669"/>
    <property type="project" value="InterPro"/>
</dbReference>
<dbReference type="SUPFAM" id="SSF53335">
    <property type="entry name" value="S-adenosyl-L-methionine-dependent methyltransferases"/>
    <property type="match status" value="1"/>
</dbReference>
<dbReference type="GO" id="GO:0032259">
    <property type="term" value="P:methylation"/>
    <property type="evidence" value="ECO:0007669"/>
    <property type="project" value="UniProtKB-KW"/>
</dbReference>
<dbReference type="Gene3D" id="3.40.50.150">
    <property type="entry name" value="Vaccinia Virus protein VP39"/>
    <property type="match status" value="2"/>
</dbReference>
<evidence type="ECO:0000256" key="1">
    <source>
        <dbReference type="ARBA" id="ARBA00022603"/>
    </source>
</evidence>
<evidence type="ECO:0000313" key="4">
    <source>
        <dbReference type="EMBL" id="RFT16368.1"/>
    </source>
</evidence>
<dbReference type="InterPro" id="IPR012327">
    <property type="entry name" value="MeTrfase_D12"/>
</dbReference>